<feature type="transmembrane region" description="Helical" evidence="2">
    <location>
        <begin position="324"/>
        <end position="345"/>
    </location>
</feature>
<dbReference type="InterPro" id="IPR050879">
    <property type="entry name" value="Acyltransferase_3"/>
</dbReference>
<dbReference type="GO" id="GO:0016747">
    <property type="term" value="F:acyltransferase activity, transferring groups other than amino-acyl groups"/>
    <property type="evidence" value="ECO:0007669"/>
    <property type="project" value="InterPro"/>
</dbReference>
<dbReference type="InterPro" id="IPR002656">
    <property type="entry name" value="Acyl_transf_3_dom"/>
</dbReference>
<evidence type="ECO:0000256" key="1">
    <source>
        <dbReference type="SAM" id="MobiDB-lite"/>
    </source>
</evidence>
<feature type="transmembrane region" description="Helical" evidence="2">
    <location>
        <begin position="272"/>
        <end position="293"/>
    </location>
</feature>
<feature type="transmembrane region" description="Helical" evidence="2">
    <location>
        <begin position="118"/>
        <end position="136"/>
    </location>
</feature>
<dbReference type="Proteomes" id="UP000465810">
    <property type="component" value="Unassembled WGS sequence"/>
</dbReference>
<feature type="transmembrane region" description="Helical" evidence="2">
    <location>
        <begin position="76"/>
        <end position="97"/>
    </location>
</feature>
<evidence type="ECO:0000313" key="5">
    <source>
        <dbReference type="Proteomes" id="UP000465810"/>
    </source>
</evidence>
<feature type="transmembrane region" description="Helical" evidence="2">
    <location>
        <begin position="189"/>
        <end position="207"/>
    </location>
</feature>
<feature type="transmembrane region" description="Helical" evidence="2">
    <location>
        <begin position="243"/>
        <end position="260"/>
    </location>
</feature>
<feature type="region of interest" description="Disordered" evidence="1">
    <location>
        <begin position="1"/>
        <end position="22"/>
    </location>
</feature>
<evidence type="ECO:0000259" key="3">
    <source>
        <dbReference type="Pfam" id="PF01757"/>
    </source>
</evidence>
<organism evidence="4 5">
    <name type="scientific">Novosphingobium silvae</name>
    <dbReference type="NCBI Taxonomy" id="2692619"/>
    <lineage>
        <taxon>Bacteria</taxon>
        <taxon>Pseudomonadati</taxon>
        <taxon>Pseudomonadota</taxon>
        <taxon>Alphaproteobacteria</taxon>
        <taxon>Sphingomonadales</taxon>
        <taxon>Sphingomonadaceae</taxon>
        <taxon>Novosphingobium</taxon>
    </lineage>
</organism>
<accession>A0A7X4K6P4</accession>
<feature type="transmembrane region" description="Helical" evidence="2">
    <location>
        <begin position="164"/>
        <end position="182"/>
    </location>
</feature>
<feature type="transmembrane region" description="Helical" evidence="2">
    <location>
        <begin position="300"/>
        <end position="318"/>
    </location>
</feature>
<dbReference type="PANTHER" id="PTHR23028:SF131">
    <property type="entry name" value="BLR2367 PROTEIN"/>
    <property type="match status" value="1"/>
</dbReference>
<dbReference type="EMBL" id="WVTD01000003">
    <property type="protein sequence ID" value="MYL97389.1"/>
    <property type="molecule type" value="Genomic_DNA"/>
</dbReference>
<dbReference type="AlphaFoldDB" id="A0A7X4K6P4"/>
<comment type="caution">
    <text evidence="4">The sequence shown here is derived from an EMBL/GenBank/DDBJ whole genome shotgun (WGS) entry which is preliminary data.</text>
</comment>
<evidence type="ECO:0000256" key="2">
    <source>
        <dbReference type="SAM" id="Phobius"/>
    </source>
</evidence>
<reference evidence="4 5" key="1">
    <citation type="submission" date="2019-12" db="EMBL/GenBank/DDBJ databases">
        <authorList>
            <person name="Feng G."/>
            <person name="Zhu H."/>
        </authorList>
    </citation>
    <scope>NUCLEOTIDE SEQUENCE [LARGE SCALE GENOMIC DNA]</scope>
    <source>
        <strain evidence="4 5">FGD1</strain>
    </source>
</reference>
<keyword evidence="2" id="KW-0472">Membrane</keyword>
<keyword evidence="2" id="KW-0812">Transmembrane</keyword>
<keyword evidence="5" id="KW-1185">Reference proteome</keyword>
<dbReference type="RefSeq" id="WP_160985113.1">
    <property type="nucleotide sequence ID" value="NZ_WVTD01000003.1"/>
</dbReference>
<evidence type="ECO:0000313" key="4">
    <source>
        <dbReference type="EMBL" id="MYL97389.1"/>
    </source>
</evidence>
<keyword evidence="4" id="KW-0012">Acyltransferase</keyword>
<sequence length="371" mass="39665">MIKARHQAGGENGGDARGHAAPPLGAPRLGAPRLGALDGLRGVAACGVAFLYHPLLKADALMSGDPPLPLRWLREWGWTFVDLFFVISGYIFAHVYLARGGLRREDMTGFAVARVARLYPLHLLMLLVSAAMFAGADDNTALAFLGHLFMLQGFVGEVSHTFNAPSWSISVEIVCYIVFVLAAVRGDRILRWVTAGAIALALAHFVLRGLPGGPRMFDSLPRGVLGFFVGQALWRWRAALAKVPAALLVLGLAGGLAIDMGQGSSIPPITLLAWPCALCLALRMPAVASAPMLWLGDRSYAIYLIHFPVLLVFLPSIQGAAGGAQAAALVLAYTALVLLLSDLAYRRFELPARRAIRAGWERRGSMDAGLA</sequence>
<gene>
    <name evidence="4" type="ORF">GR702_06330</name>
</gene>
<name>A0A7X4K6P4_9SPHN</name>
<proteinExistence type="predicted"/>
<feature type="transmembrane region" description="Helical" evidence="2">
    <location>
        <begin position="39"/>
        <end position="56"/>
    </location>
</feature>
<dbReference type="GO" id="GO:0016020">
    <property type="term" value="C:membrane"/>
    <property type="evidence" value="ECO:0007669"/>
    <property type="project" value="TreeGrafter"/>
</dbReference>
<feature type="domain" description="Acyltransferase 3" evidence="3">
    <location>
        <begin position="36"/>
        <end position="345"/>
    </location>
</feature>
<keyword evidence="2" id="KW-1133">Transmembrane helix</keyword>
<dbReference type="GO" id="GO:0000271">
    <property type="term" value="P:polysaccharide biosynthetic process"/>
    <property type="evidence" value="ECO:0007669"/>
    <property type="project" value="TreeGrafter"/>
</dbReference>
<keyword evidence="4" id="KW-0808">Transferase</keyword>
<protein>
    <submittedName>
        <fullName evidence="4">Acyltransferase family protein</fullName>
    </submittedName>
</protein>
<dbReference type="Pfam" id="PF01757">
    <property type="entry name" value="Acyl_transf_3"/>
    <property type="match status" value="1"/>
</dbReference>
<dbReference type="PANTHER" id="PTHR23028">
    <property type="entry name" value="ACETYLTRANSFERASE"/>
    <property type="match status" value="1"/>
</dbReference>